<reference evidence="2 3" key="1">
    <citation type="submission" date="2014-11" db="EMBL/GenBank/DDBJ databases">
        <authorList>
            <person name="Zhu J."/>
            <person name="Qi W."/>
            <person name="Song R."/>
        </authorList>
    </citation>
    <scope>NUCLEOTIDE SEQUENCE [LARGE SCALE GENOMIC DNA]</scope>
</reference>
<dbReference type="AlphaFoldDB" id="A0A0G4F1M4"/>
<proteinExistence type="predicted"/>
<dbReference type="Proteomes" id="UP000041254">
    <property type="component" value="Unassembled WGS sequence"/>
</dbReference>
<organism evidence="2 3">
    <name type="scientific">Vitrella brassicaformis (strain CCMP3155)</name>
    <dbReference type="NCBI Taxonomy" id="1169540"/>
    <lineage>
        <taxon>Eukaryota</taxon>
        <taxon>Sar</taxon>
        <taxon>Alveolata</taxon>
        <taxon>Colpodellida</taxon>
        <taxon>Vitrellaceae</taxon>
        <taxon>Vitrella</taxon>
    </lineage>
</organism>
<evidence type="ECO:0000313" key="3">
    <source>
        <dbReference type="Proteomes" id="UP000041254"/>
    </source>
</evidence>
<accession>A0A0G4F1M4</accession>
<feature type="chain" id="PRO_5005188473" evidence="1">
    <location>
        <begin position="27"/>
        <end position="237"/>
    </location>
</feature>
<dbReference type="EMBL" id="CDMY01000361">
    <property type="protein sequence ID" value="CEM05629.1"/>
    <property type="molecule type" value="Genomic_DNA"/>
</dbReference>
<dbReference type="InParanoid" id="A0A0G4F1M4"/>
<gene>
    <name evidence="2" type="ORF">Vbra_2209</name>
</gene>
<feature type="signal peptide" evidence="1">
    <location>
        <begin position="1"/>
        <end position="26"/>
    </location>
</feature>
<name>A0A0G4F1M4_VITBC</name>
<keyword evidence="1" id="KW-0732">Signal</keyword>
<keyword evidence="3" id="KW-1185">Reference proteome</keyword>
<sequence>MSRPTRNWKSCSFLVFIALQVGSAAAALHDAQTSLKSLVDDGEERARVQVASGGQLTADCVAFSVNAEVLTLVVGEDQSPLQWRDADNRLVFVSENHPPKKITKVDAALGSSVWLEFGPGAYFAMPPGPHRCFQLLEAPTMSFSLAFFLSSSSIWDDSSPQVLLDAGNGIQIGFMSAPNDPDMVLFGIIGSRAALVCWKDREGAVYHVTVSNGQLEIHRWGVQVLKPTRLALSLLRR</sequence>
<evidence type="ECO:0000313" key="2">
    <source>
        <dbReference type="EMBL" id="CEM05629.1"/>
    </source>
</evidence>
<evidence type="ECO:0000256" key="1">
    <source>
        <dbReference type="SAM" id="SignalP"/>
    </source>
</evidence>
<dbReference type="PhylomeDB" id="A0A0G4F1M4"/>
<dbReference type="VEuPathDB" id="CryptoDB:Vbra_2209"/>
<protein>
    <submittedName>
        <fullName evidence="2">Uncharacterized protein</fullName>
    </submittedName>
</protein>